<keyword evidence="1" id="KW-0433">Leucine-rich repeat</keyword>
<dbReference type="InterPro" id="IPR055414">
    <property type="entry name" value="LRR_R13L4/SHOC2-like"/>
</dbReference>
<dbReference type="Proteomes" id="UP000241890">
    <property type="component" value="Unassembled WGS sequence"/>
</dbReference>
<dbReference type="SUPFAM" id="SSF69318">
    <property type="entry name" value="Integrin alpha N-terminal domain"/>
    <property type="match status" value="2"/>
</dbReference>
<feature type="transmembrane region" description="Helical" evidence="6">
    <location>
        <begin position="2896"/>
        <end position="2917"/>
    </location>
</feature>
<feature type="domain" description="Tyrosine-protein kinase ephrin type A/B receptor-like" evidence="8">
    <location>
        <begin position="2305"/>
        <end position="2340"/>
    </location>
</feature>
<dbReference type="InterPro" id="IPR025875">
    <property type="entry name" value="Leu-rich_rpt_4"/>
</dbReference>
<keyword evidence="3" id="KW-0677">Repeat</keyword>
<feature type="chain" id="PRO_5015335067" evidence="7">
    <location>
        <begin position="27"/>
        <end position="3055"/>
    </location>
</feature>
<feature type="signal peptide" evidence="7">
    <location>
        <begin position="1"/>
        <end position="26"/>
    </location>
</feature>
<dbReference type="GO" id="GO:0005737">
    <property type="term" value="C:cytoplasm"/>
    <property type="evidence" value="ECO:0007669"/>
    <property type="project" value="TreeGrafter"/>
</dbReference>
<dbReference type="InterPro" id="IPR028994">
    <property type="entry name" value="Integrin_alpha_N"/>
</dbReference>
<feature type="transmembrane region" description="Helical" evidence="6">
    <location>
        <begin position="2786"/>
        <end position="2808"/>
    </location>
</feature>
<reference evidence="10 11" key="1">
    <citation type="submission" date="2017-12" db="EMBL/GenBank/DDBJ databases">
        <title>Sequencing, de novo assembly and annotation of complete genome of a new Thraustochytrid species, strain FCC1311.</title>
        <authorList>
            <person name="Sedici K."/>
            <person name="Godart F."/>
            <person name="Aiese Cigliano R."/>
            <person name="Sanseverino W."/>
            <person name="Barakat M."/>
            <person name="Ortet P."/>
            <person name="Marechal E."/>
            <person name="Cagnac O."/>
            <person name="Amato A."/>
        </authorList>
    </citation>
    <scope>NUCLEOTIDE SEQUENCE [LARGE SCALE GENOMIC DNA]</scope>
</reference>
<dbReference type="InterPro" id="IPR009030">
    <property type="entry name" value="Growth_fac_rcpt_cys_sf"/>
</dbReference>
<evidence type="ECO:0000256" key="5">
    <source>
        <dbReference type="SAM" id="MobiDB-lite"/>
    </source>
</evidence>
<name>A0A2R5GB05_9STRA</name>
<evidence type="ECO:0000256" key="4">
    <source>
        <dbReference type="ARBA" id="ARBA00023026"/>
    </source>
</evidence>
<feature type="transmembrane region" description="Helical" evidence="6">
    <location>
        <begin position="2726"/>
        <end position="2747"/>
    </location>
</feature>
<dbReference type="Gene3D" id="2.130.10.130">
    <property type="entry name" value="Integrin alpha, N-terminal"/>
    <property type="match status" value="2"/>
</dbReference>
<dbReference type="InterPro" id="IPR001611">
    <property type="entry name" value="Leu-rich_rpt"/>
</dbReference>
<gene>
    <name evidence="10" type="ORF">FCC1311_014982</name>
</gene>
<dbReference type="PANTHER" id="PTHR48051">
    <property type="match status" value="1"/>
</dbReference>
<dbReference type="Gene3D" id="2.40.10.10">
    <property type="entry name" value="Trypsin-like serine proteases"/>
    <property type="match status" value="2"/>
</dbReference>
<dbReference type="SMART" id="SM00369">
    <property type="entry name" value="LRR_TYP"/>
    <property type="match status" value="20"/>
</dbReference>
<dbReference type="Gene3D" id="2.10.50.10">
    <property type="entry name" value="Tumor Necrosis Factor Receptor, subunit A, domain 2"/>
    <property type="match status" value="3"/>
</dbReference>
<dbReference type="InterPro" id="IPR032675">
    <property type="entry name" value="LRR_dom_sf"/>
</dbReference>
<evidence type="ECO:0000313" key="10">
    <source>
        <dbReference type="EMBL" id="GBG25281.1"/>
    </source>
</evidence>
<dbReference type="PROSITE" id="PS51450">
    <property type="entry name" value="LRR"/>
    <property type="match status" value="10"/>
</dbReference>
<dbReference type="Pfam" id="PF13855">
    <property type="entry name" value="LRR_8"/>
    <property type="match status" value="1"/>
</dbReference>
<feature type="transmembrane region" description="Helical" evidence="6">
    <location>
        <begin position="2661"/>
        <end position="2681"/>
    </location>
</feature>
<dbReference type="CDD" id="cd00055">
    <property type="entry name" value="EGF_Lam"/>
    <property type="match status" value="1"/>
</dbReference>
<evidence type="ECO:0000256" key="6">
    <source>
        <dbReference type="SAM" id="Phobius"/>
    </source>
</evidence>
<keyword evidence="6" id="KW-0472">Membrane</keyword>
<keyword evidence="11" id="KW-1185">Reference proteome</keyword>
<keyword evidence="6" id="KW-1133">Transmembrane helix</keyword>
<feature type="compositionally biased region" description="Polar residues" evidence="5">
    <location>
        <begin position="3044"/>
        <end position="3055"/>
    </location>
</feature>
<organism evidence="10 11">
    <name type="scientific">Hondaea fermentalgiana</name>
    <dbReference type="NCBI Taxonomy" id="2315210"/>
    <lineage>
        <taxon>Eukaryota</taxon>
        <taxon>Sar</taxon>
        <taxon>Stramenopiles</taxon>
        <taxon>Bigyra</taxon>
        <taxon>Labyrinthulomycetes</taxon>
        <taxon>Thraustochytrida</taxon>
        <taxon>Thraustochytriidae</taxon>
        <taxon>Hondaea</taxon>
    </lineage>
</organism>
<evidence type="ECO:0000259" key="8">
    <source>
        <dbReference type="Pfam" id="PF07699"/>
    </source>
</evidence>
<feature type="region of interest" description="Disordered" evidence="5">
    <location>
        <begin position="2953"/>
        <end position="2980"/>
    </location>
</feature>
<dbReference type="EMBL" id="BEYU01000012">
    <property type="protein sequence ID" value="GBG25281.1"/>
    <property type="molecule type" value="Genomic_DNA"/>
</dbReference>
<proteinExistence type="predicted"/>
<evidence type="ECO:0000256" key="1">
    <source>
        <dbReference type="ARBA" id="ARBA00022614"/>
    </source>
</evidence>
<dbReference type="SMART" id="SM00364">
    <property type="entry name" value="LRR_BAC"/>
    <property type="match status" value="15"/>
</dbReference>
<dbReference type="Pfam" id="PF13365">
    <property type="entry name" value="Trypsin_2"/>
    <property type="match status" value="1"/>
</dbReference>
<feature type="domain" description="Disease resistance R13L4/SHOC-2-like LRR" evidence="9">
    <location>
        <begin position="1186"/>
        <end position="1312"/>
    </location>
</feature>
<dbReference type="Gene3D" id="3.80.10.10">
    <property type="entry name" value="Ribonuclease Inhibitor"/>
    <property type="match status" value="6"/>
</dbReference>
<feature type="transmembrane region" description="Helical" evidence="6">
    <location>
        <begin position="2574"/>
        <end position="2596"/>
    </location>
</feature>
<feature type="region of interest" description="Disordered" evidence="5">
    <location>
        <begin position="3020"/>
        <end position="3055"/>
    </location>
</feature>
<dbReference type="SUPFAM" id="SSF57184">
    <property type="entry name" value="Growth factor receptor domain"/>
    <property type="match status" value="1"/>
</dbReference>
<dbReference type="InterPro" id="IPR002049">
    <property type="entry name" value="LE_dom"/>
</dbReference>
<dbReference type="InterPro" id="IPR050216">
    <property type="entry name" value="LRR_domain-containing"/>
</dbReference>
<feature type="domain" description="Disease resistance R13L4/SHOC-2-like LRR" evidence="9">
    <location>
        <begin position="669"/>
        <end position="791"/>
    </location>
</feature>
<accession>A0A2R5GB05</accession>
<dbReference type="InParanoid" id="A0A2R5GB05"/>
<dbReference type="SUPFAM" id="SSF52058">
    <property type="entry name" value="L domain-like"/>
    <property type="match status" value="3"/>
</dbReference>
<protein>
    <submittedName>
        <fullName evidence="10">Leucine-rich repeat-containing protein 1</fullName>
    </submittedName>
</protein>
<feature type="compositionally biased region" description="Polar residues" evidence="5">
    <location>
        <begin position="2955"/>
        <end position="2978"/>
    </location>
</feature>
<dbReference type="Pfam" id="PF23598">
    <property type="entry name" value="LRR_14"/>
    <property type="match status" value="3"/>
</dbReference>
<dbReference type="Pfam" id="PF13517">
    <property type="entry name" value="FG-GAP_3"/>
    <property type="match status" value="2"/>
</dbReference>
<dbReference type="Pfam" id="PF12799">
    <property type="entry name" value="LRR_4"/>
    <property type="match status" value="1"/>
</dbReference>
<dbReference type="SUPFAM" id="SSF50494">
    <property type="entry name" value="Trypsin-like serine proteases"/>
    <property type="match status" value="1"/>
</dbReference>
<dbReference type="InterPro" id="IPR009003">
    <property type="entry name" value="Peptidase_S1_PA"/>
</dbReference>
<dbReference type="Pfam" id="PF07699">
    <property type="entry name" value="Ephrin_rec_like"/>
    <property type="match status" value="1"/>
</dbReference>
<comment type="caution">
    <text evidence="10">The sequence shown here is derived from an EMBL/GenBank/DDBJ whole genome shotgun (WGS) entry which is preliminary data.</text>
</comment>
<keyword evidence="4" id="KW-0843">Virulence</keyword>
<dbReference type="SMART" id="SM00365">
    <property type="entry name" value="LRR_SD22"/>
    <property type="match status" value="10"/>
</dbReference>
<dbReference type="InterPro" id="IPR003591">
    <property type="entry name" value="Leu-rich_rpt_typical-subtyp"/>
</dbReference>
<evidence type="ECO:0000313" key="11">
    <source>
        <dbReference type="Proteomes" id="UP000241890"/>
    </source>
</evidence>
<dbReference type="InterPro" id="IPR011641">
    <property type="entry name" value="Tyr-kin_ephrin_A/B_rcpt-like"/>
</dbReference>
<feature type="transmembrane region" description="Helical" evidence="6">
    <location>
        <begin position="2924"/>
        <end position="2945"/>
    </location>
</feature>
<sequence length="3055" mass="330572">MRAGRVTAALAAAALATAGVLPVAVAARESVAEEERREWPASAVARVVSIEDNDNELCTAVLVANDTAVTARHCVIKNILASDKSVMERPLRDDNDFFNTVRLEFVDENGAVIYVPIWGMKLGENEVNYDDWAVLSLAVDNLENWPPSNIEPIPVGFEDGTPIEDGVNVFTYGFDATGYSQNQLMSKDLSCELKVSAETQLTNVQHSCDLRDGASGGPIFMSCTTSDCVVLVGIHVRGYSAPGSTSSAGFMVAADLFADEIAPTMPPMRAARVRVAQRSKHLIAKDEYATAVVKSSSENGEDFLWDIWTAPSGQGHIYLRNVEKKTFLRSWSKRESSMVENYKLANDDGVFITAWKLYKADDNGNFCLRSVATGQFLLLKGAGKMTSRCKSSSFVQLFEGADDKTASIYNQDEVPDSGSDRNVTQVIITNESQEDALLIAKKGRRYQVRMDDYQINVPVTGSSLFNLNVIDGIHVSLQSVEHEMYLGASPSLDVTEAFDPSTSKWILSPLLFRDEEDRFCLQSANTGRFLTIEGSPRLSNDCDEISALRIQTQKVTFSPLALDSNSLAIGAGGVDVTPAPTAGPPTPSPTFGCSKVPGSNFVCLHQDYCTCDVATCDPRTTRNVACFAFEENLLSDLAWFEALETLNLENLDLDDETAAPLANLGATSLRMLQLADNKLTVVPDGLIEALPDLRELFLDGNQLSSLPSDLGSLSSLRVLEAGGNRLTDLPSSISSLDRLTSLGLLSNELEDLPSKLDRLTALQHLELQNNMITSVSDIDWGKFSKLTHLNVASNDLSGLPNSFAQLTSLSWLSMSSNNLDGLPSDFGDLDALTWLSIASNHLTGLPNSFGKLSVLEDLEMAHNRGNLKSLPDSFGNLVALTRLDLKDAGRKLEKLPDLSKLTKLRYLNLEEALSKSFSFTGGSNFDIGDLSALKYLNLRKNGISKLPDAITTLTNLQSLNVRNNKLTELPANIGSLSNLLELTLISNELATLPETFTNLTALRYMTLSKNPLTSLPESFGELTALTSLLFWDNFGMLTTLPNSFTDLDGLTNLVISNNPDLDVYRHLPALKNLKRLNLAHNGLTSIPAQVQNLTGLEELRVHGRHNKLTDLNVGPLSNLTSLDAYDLGTLSSLDGVEKLKKLRQLNVHNGSLTSLAGLEDLTDLVYLDASTNMISSVEPLSALSNMRYLDFFQNQVTSITALSSLENLEFLKMNANKDQDSSSSAVLAKLTALTDLQARNIGLKSLPGNLWQKLSNLRSLDLLGNEISTFPEHAGAMTSLTFMSLSKNPITSLPSSFGDMKSLAELRLWSCLSLTSLPDSFWSMRLDHLEMPTSPKVKVPSAISGLTRLTALNLGAMEIEDLPSLGALTRLQVLKLFKNPFESIDAITFRALTNLEELDLENNQLRSLPSTFTYLSNLDVLDFKPAKNFCGNFPTFDFTIEESDVEVEVEVEVEVDQSQKGLEATGGTMPRRKGRDDACVAAAWVLALMVCVGVHSSRAQLAGAAADATRTCELQGRLDGENETTCGSCFDGFASAGGEKGPGSGACRFAREQLPFYAQEQDAVLENDEYDHEYYTNSFLRFADFDGDGLIDVLLASDDKFPEKGIIYLHNIGTKDAPAFQTLSKKSDSKSGSLYPFAKVNFKGHKSYVNFDVGDLDGDGDLDLILSSDEGRNGNKDDRRPDVFLNDGDGGFDKITSDSEQDPFRDIQEMKGNSYVWADAVNLVDIDNDGDLDLFCILGSVTGNDFVPPNEIAVFSNIGTSEKPHFERNSMIFTNVGVMADLSAVDLDGDGLTDLVATSVSFETYFFRNTGSSTSPAFTLANDAENPLNNVITVVPECTGNEWFYHVCARTLAFADLFNAGSPDAFFGTNFHNFTRASTSQRPSAFVAIGDDNGWSANPLASIVQSIDAISGALGLSFADVDADGDLDAFVGSTKDGKIHYFRNDGPTSAYSHFGPNNAENPFSTFDDIHGSPRVNFLPQTSSFDTTLRAIVVSRHGKQTNPQVVASWWEQDETGQMVRFGDVELVKADIGGAVSFSFADIDGEGVLAYAANWEKGNIVAYAVDYKSRKLVVQENLPSLLSSEKILASCKSQWCQISFFDIDSDGDLDLLVGSDRDFLRVFLNNGTPTAPSFVFNATSDLPQVFKDFKVSSSDSLPVVADTDGDGDLDLWVATSIGIYLFENTAADCASQCTRGRGECAKEGLSSTFNDERDSFGLPSTSFAAGVCDCLPNFAGVACEQCDDTHYGPSCSNECPANSARSSPPGTFVHPSYPSLEDCACQGNFVRNPDIDGFECSCAPGLALEGSTCQLCRVGTFKPDFGIQACKACSNNMVTTDAGSTECTCAPGKEFTAEGCQPCALGFFKADYGLEACEPCANGTTTIADGSAKCVDGVACPPGQENSDGSECTPCRPGFYNDGDSLVCLQCPISRPETAAEGSTSVDACLAQEGTFFNPETNAALACDDDEFPEGALQCNASGLVIETVPLNAGFWRFSNRSLDIHECKRASYCDPAASVKTRRLEDEANSSSGSDVYCSPFHTGIMCSSCYEGFGIRSRGACEECTDEAKRMDQGLFNLWIAIMVALALVPVSAVVFLGGLRRSGARQARRQSPTRFTCASALYAASVSRMQSVAVKARLAIVFLQIYREFLVTTDFLTSSGIDGAALGFVTSADLGALVALFNIGCASVDVDFYTSLLAVTIWPLGVLALLGFTAWCFRWRGNYDAALGWAVWLGLELLFIVYSSVSAQIVRAFLTQPFERFVGDTEPYESLTADYTIDFASSESATFRIYSGIMIAVYPIGTALLFFGLWFKRASLGPVWKRASNFLWVPYKARVGFYESAELVRRFLLTSGFVLLTQIHASIAVICFVAFVSLFLSVVQVVKPYDDSKTGGIISNQHFAQLMLILLLLLGFCGLTRALVTEKSEALQIVVIALGCLGIAVSVLAILAELRAPGAVSKTDTSGTLPAQEPTQPNEQSSQDTKLPCKGVSMHLEREGPADSVLRAPEASVVLIANAEVIDANQPERLLLAPQNTPEEETSSIARAASLQDSKSAAVQNV</sequence>
<dbReference type="InterPro" id="IPR013517">
    <property type="entry name" value="FG-GAP"/>
</dbReference>
<feature type="transmembrane region" description="Helical" evidence="6">
    <location>
        <begin position="2850"/>
        <end position="2876"/>
    </location>
</feature>
<evidence type="ECO:0000256" key="2">
    <source>
        <dbReference type="ARBA" id="ARBA00022729"/>
    </source>
</evidence>
<evidence type="ECO:0000256" key="7">
    <source>
        <dbReference type="SAM" id="SignalP"/>
    </source>
</evidence>
<dbReference type="PANTHER" id="PTHR48051:SF1">
    <property type="entry name" value="RAS SUPPRESSOR PROTEIN 1"/>
    <property type="match status" value="1"/>
</dbReference>
<keyword evidence="2 7" id="KW-0732">Signal</keyword>
<evidence type="ECO:0000256" key="3">
    <source>
        <dbReference type="ARBA" id="ARBA00022737"/>
    </source>
</evidence>
<evidence type="ECO:0000259" key="9">
    <source>
        <dbReference type="Pfam" id="PF23598"/>
    </source>
</evidence>
<dbReference type="OrthoDB" id="430340at2759"/>
<keyword evidence="6" id="KW-0812">Transmembrane</keyword>
<feature type="domain" description="Disease resistance R13L4/SHOC-2-like LRR" evidence="9">
    <location>
        <begin position="893"/>
        <end position="1002"/>
    </location>
</feature>
<dbReference type="SMART" id="SM01411">
    <property type="entry name" value="Ephrin_rec_like"/>
    <property type="match status" value="3"/>
</dbReference>
<feature type="transmembrane region" description="Helical" evidence="6">
    <location>
        <begin position="2693"/>
        <end position="2714"/>
    </location>
</feature>
<dbReference type="InterPro" id="IPR043504">
    <property type="entry name" value="Peptidase_S1_PA_chymotrypsin"/>
</dbReference>